<evidence type="ECO:0000259" key="11">
    <source>
        <dbReference type="PROSITE" id="PS51701"/>
    </source>
</evidence>
<dbReference type="EMBL" id="LT608146">
    <property type="protein sequence ID" value="SCL93902.1"/>
    <property type="molecule type" value="Genomic_DNA"/>
</dbReference>
<feature type="region of interest" description="Disordered" evidence="9">
    <location>
        <begin position="215"/>
        <end position="244"/>
    </location>
</feature>
<evidence type="ECO:0000256" key="8">
    <source>
        <dbReference type="ARBA" id="ARBA00023180"/>
    </source>
</evidence>
<feature type="domain" description="6-Cys" evidence="11">
    <location>
        <begin position="21"/>
        <end position="138"/>
    </location>
</feature>
<dbReference type="InterPro" id="IPR051444">
    <property type="entry name" value="Parasite_Repro/Invasion_Surf"/>
</dbReference>
<dbReference type="Proteomes" id="UP000516480">
    <property type="component" value="Chromosome 10"/>
</dbReference>
<feature type="domain" description="6-Cys" evidence="11">
    <location>
        <begin position="262"/>
        <end position="388"/>
    </location>
</feature>
<evidence type="ECO:0000256" key="1">
    <source>
        <dbReference type="ARBA" id="ARBA00004236"/>
    </source>
</evidence>
<dbReference type="InterPro" id="IPR010884">
    <property type="entry name" value="6_CYS_dom"/>
</dbReference>
<dbReference type="Gene3D" id="2.60.40.2860">
    <property type="match status" value="2"/>
</dbReference>
<organism evidence="12 19">
    <name type="scientific">Plasmodium berghei</name>
    <dbReference type="NCBI Taxonomy" id="5821"/>
    <lineage>
        <taxon>Eukaryota</taxon>
        <taxon>Sar</taxon>
        <taxon>Alveolata</taxon>
        <taxon>Apicomplexa</taxon>
        <taxon>Aconoidasida</taxon>
        <taxon>Haemosporida</taxon>
        <taxon>Plasmodiidae</taxon>
        <taxon>Plasmodium</taxon>
        <taxon>Plasmodium (Vinckeia)</taxon>
    </lineage>
</organism>
<evidence type="ECO:0000256" key="10">
    <source>
        <dbReference type="SAM" id="SignalP"/>
    </source>
</evidence>
<evidence type="ECO:0000256" key="4">
    <source>
        <dbReference type="ARBA" id="ARBA00022729"/>
    </source>
</evidence>
<keyword evidence="7" id="KW-1015">Disulfide bond</keyword>
<evidence type="ECO:0000313" key="16">
    <source>
        <dbReference type="Proteomes" id="UP000219860"/>
    </source>
</evidence>
<dbReference type="PANTHER" id="PTHR38796:SF1">
    <property type="entry name" value="ANCHORED PROTEIN, PUTATIVE (AFU_ORTHOLOGUE AFUA_4G09600)-RELATED"/>
    <property type="match status" value="1"/>
</dbReference>
<dbReference type="GO" id="GO:0009986">
    <property type="term" value="C:cell surface"/>
    <property type="evidence" value="ECO:0007669"/>
    <property type="project" value="UniProtKB-SubCell"/>
</dbReference>
<gene>
    <name evidence="12" type="primary">P41</name>
    <name evidence="15" type="ORF">PBNK65E_000219200</name>
    <name evidence="12" type="ORF">PBNK65NY_000218100</name>
    <name evidence="13" type="ORF">PBSP11A_000217900</name>
    <name evidence="14" type="ORF">PBSP11RLL_000218000</name>
</gene>
<dbReference type="EMBL" id="LT608258">
    <property type="protein sequence ID" value="SCM15901.1"/>
    <property type="molecule type" value="Genomic_DNA"/>
</dbReference>
<reference evidence="16 17" key="1">
    <citation type="submission" date="2016-08" db="EMBL/GenBank/DDBJ databases">
        <authorList>
            <consortium name="Pathogen Informatics"/>
        </authorList>
    </citation>
    <scope>NUCLEOTIDE SEQUENCE [LARGE SCALE GENOMIC DNA]</scope>
    <source>
        <strain evidence="12 19">NK65 ny</strain>
        <strain evidence="15 18">NK65e</strain>
        <strain evidence="13 16">SP11 Antwerpcl1</strain>
        <strain evidence="14 17">SP11 RLL</strain>
    </source>
</reference>
<evidence type="ECO:0000256" key="9">
    <source>
        <dbReference type="SAM" id="MobiDB-lite"/>
    </source>
</evidence>
<comment type="subcellular location">
    <subcellularLocation>
        <location evidence="1">Cell membrane</location>
    </subcellularLocation>
    <subcellularLocation>
        <location evidence="2">Cell surface</location>
    </subcellularLocation>
</comment>
<evidence type="ECO:0000313" key="13">
    <source>
        <dbReference type="EMBL" id="SCM15901.1"/>
    </source>
</evidence>
<evidence type="ECO:0000256" key="3">
    <source>
        <dbReference type="ARBA" id="ARBA00022475"/>
    </source>
</evidence>
<evidence type="ECO:0000313" key="15">
    <source>
        <dbReference type="EMBL" id="SCN25858.1"/>
    </source>
</evidence>
<dbReference type="VEuPathDB" id="PlasmoDB:PBANKA_1002600"/>
<dbReference type="AlphaFoldDB" id="A0A1C6WWE0"/>
<evidence type="ECO:0000256" key="7">
    <source>
        <dbReference type="ARBA" id="ARBA00023157"/>
    </source>
</evidence>
<feature type="signal peptide" evidence="10">
    <location>
        <begin position="1"/>
        <end position="20"/>
    </location>
</feature>
<accession>A0A1C6WWE0</accession>
<dbReference type="OrthoDB" id="392647at2759"/>
<sequence length="398" mass="44984">MKGLLIYTFIFLLKQLSVRSEEYVCDFRAKNYLYDNKDILYCTINAKPFDKITYICPNKIGAHCFHNVNTSNNIETSLESSQIHINYLLYGSTIYKDTLILPPKVTQNVTFYCFCSLETDISDKKLKPQKFEGVGNHNGNITLGKAVKLDTPISRALFKLNKYKDLMEQGVEENDDDTIIEVEPEPEPEPEPESKTNKVKPKIIKVIYKTIKGTDGTNKAKTEPAKANPEPAKANPEPAKDEPVKKKKYGVMKVTVQKTYNTIKGCDFGNDSTKYFTNPLESSKNSNTKLCQINAKPGETIGFKCIQETHGYVEPSGCFDSVYVNNYKTSLKTIIPGYTSYSSKSGSITAFYLKLPHLITKPYTFSCKCRSYNHNNDSYIFQVNVESGESDLIKNSFN</sequence>
<dbReference type="SMART" id="SM00970">
    <property type="entry name" value="s48_45"/>
    <property type="match status" value="2"/>
</dbReference>
<feature type="compositionally biased region" description="Acidic residues" evidence="9">
    <location>
        <begin position="170"/>
        <end position="191"/>
    </location>
</feature>
<evidence type="ECO:0000313" key="19">
    <source>
        <dbReference type="Proteomes" id="UP000516480"/>
    </source>
</evidence>
<keyword evidence="5" id="KW-0677">Repeat</keyword>
<dbReference type="PROSITE" id="PS51701">
    <property type="entry name" value="6_CYS"/>
    <property type="match status" value="2"/>
</dbReference>
<evidence type="ECO:0000313" key="12">
    <source>
        <dbReference type="EMBL" id="SCL93902.1"/>
    </source>
</evidence>
<feature type="region of interest" description="Disordered" evidence="9">
    <location>
        <begin position="170"/>
        <end position="198"/>
    </location>
</feature>
<dbReference type="Pfam" id="PF07422">
    <property type="entry name" value="s48_45"/>
    <property type="match status" value="2"/>
</dbReference>
<keyword evidence="3" id="KW-1003">Cell membrane</keyword>
<dbReference type="EMBL" id="LT614636">
    <property type="protein sequence ID" value="SCN25858.1"/>
    <property type="molecule type" value="Genomic_DNA"/>
</dbReference>
<evidence type="ECO:0000313" key="18">
    <source>
        <dbReference type="Proteomes" id="UP000220214"/>
    </source>
</evidence>
<evidence type="ECO:0000256" key="6">
    <source>
        <dbReference type="ARBA" id="ARBA00023136"/>
    </source>
</evidence>
<dbReference type="Proteomes" id="UP000220214">
    <property type="component" value="Chromosome 10"/>
</dbReference>
<keyword evidence="6" id="KW-0472">Membrane</keyword>
<evidence type="ECO:0000256" key="5">
    <source>
        <dbReference type="ARBA" id="ARBA00022737"/>
    </source>
</evidence>
<dbReference type="GO" id="GO:0005886">
    <property type="term" value="C:plasma membrane"/>
    <property type="evidence" value="ECO:0007669"/>
    <property type="project" value="UniProtKB-SubCell"/>
</dbReference>
<protein>
    <submittedName>
        <fullName evidence="12">6-cysteine protein</fullName>
    </submittedName>
</protein>
<proteinExistence type="predicted"/>
<dbReference type="EMBL" id="LT608274">
    <property type="protein sequence ID" value="SCM17697.1"/>
    <property type="molecule type" value="Genomic_DNA"/>
</dbReference>
<dbReference type="Proteomes" id="UP000219974">
    <property type="component" value="Chromosome 10"/>
</dbReference>
<dbReference type="PANTHER" id="PTHR38796">
    <property type="match status" value="1"/>
</dbReference>
<keyword evidence="8" id="KW-0325">Glycoprotein</keyword>
<evidence type="ECO:0000313" key="17">
    <source>
        <dbReference type="Proteomes" id="UP000219974"/>
    </source>
</evidence>
<dbReference type="InterPro" id="IPR038160">
    <property type="entry name" value="6_CYS_dom_sf"/>
</dbReference>
<evidence type="ECO:0000313" key="14">
    <source>
        <dbReference type="EMBL" id="SCM17697.1"/>
    </source>
</evidence>
<evidence type="ECO:0000256" key="2">
    <source>
        <dbReference type="ARBA" id="ARBA00004241"/>
    </source>
</evidence>
<name>A0A1C6WWE0_PLABE</name>
<dbReference type="Proteomes" id="UP000219860">
    <property type="component" value="Chromosome 10"/>
</dbReference>
<feature type="chain" id="PRO_5014058233" evidence="10">
    <location>
        <begin position="21"/>
        <end position="398"/>
    </location>
</feature>
<keyword evidence="4 10" id="KW-0732">Signal</keyword>
<dbReference type="OMA" id="GKYAFYL"/>
<feature type="compositionally biased region" description="Low complexity" evidence="9">
    <location>
        <begin position="225"/>
        <end position="237"/>
    </location>
</feature>